<keyword evidence="2 5" id="KW-0238">DNA-binding</keyword>
<dbReference type="CDD" id="cd06267">
    <property type="entry name" value="PBP1_LacI_sugar_binding-like"/>
    <property type="match status" value="1"/>
</dbReference>
<dbReference type="RefSeq" id="WP_307782372.1">
    <property type="nucleotide sequence ID" value="NZ_JAFBCM010000001.1"/>
</dbReference>
<dbReference type="Proteomes" id="UP001595699">
    <property type="component" value="Unassembled WGS sequence"/>
</dbReference>
<keyword evidence="1" id="KW-0805">Transcription regulation</keyword>
<dbReference type="InterPro" id="IPR028082">
    <property type="entry name" value="Peripla_BP_I"/>
</dbReference>
<name>A0ABV7YQ75_9ACTN</name>
<dbReference type="InterPro" id="IPR046335">
    <property type="entry name" value="LacI/GalR-like_sensor"/>
</dbReference>
<sequence length="341" mass="36972">MKRPTIADIARRAGVSKVAVSYALNGQRGVSKETRAHIQAIADEIGWRPNSAARMLNGARSRTIGLALCRPARVLGVEPFFMELVSGIESALAAQSYGLLLQVVADHQQEMAVYNRWWGEGRVDGAFLVDLHVDDPRVKELEAMRMPVVVIGHPDSAGSLANVWSNDDSAVYETVRYLARLGHRAIARVSGPTLFHHTGIRDLAFDLACQRLGLPPLRTIRTDYTGEAGAQATRDLLDGVEPSARPTAIVYDNDIMAIAGLSVAQELRIEIPSQLSIVAWDDSPLTRVVHPPLTALTRDIAKYGAHAATRLLALIGGERGVSYEDQSPRLTPRGSTAPPAK</sequence>
<dbReference type="EMBL" id="JBHRZH010000050">
    <property type="protein sequence ID" value="MFC3766238.1"/>
    <property type="molecule type" value="Genomic_DNA"/>
</dbReference>
<reference evidence="6" key="1">
    <citation type="journal article" date="2019" name="Int. J. Syst. Evol. Microbiol.">
        <title>The Global Catalogue of Microorganisms (GCM) 10K type strain sequencing project: providing services to taxonomists for standard genome sequencing and annotation.</title>
        <authorList>
            <consortium name="The Broad Institute Genomics Platform"/>
            <consortium name="The Broad Institute Genome Sequencing Center for Infectious Disease"/>
            <person name="Wu L."/>
            <person name="Ma J."/>
        </authorList>
    </citation>
    <scope>NUCLEOTIDE SEQUENCE [LARGE SCALE GENOMIC DNA]</scope>
    <source>
        <strain evidence="6">CGMCC 4.7241</strain>
    </source>
</reference>
<dbReference type="Pfam" id="PF13377">
    <property type="entry name" value="Peripla_BP_3"/>
    <property type="match status" value="1"/>
</dbReference>
<dbReference type="PANTHER" id="PTHR30146:SF155">
    <property type="entry name" value="ALANINE RACEMASE"/>
    <property type="match status" value="1"/>
</dbReference>
<evidence type="ECO:0000313" key="6">
    <source>
        <dbReference type="Proteomes" id="UP001595699"/>
    </source>
</evidence>
<evidence type="ECO:0000313" key="5">
    <source>
        <dbReference type="EMBL" id="MFC3766238.1"/>
    </source>
</evidence>
<dbReference type="GO" id="GO:0003677">
    <property type="term" value="F:DNA binding"/>
    <property type="evidence" value="ECO:0007669"/>
    <property type="project" value="UniProtKB-KW"/>
</dbReference>
<dbReference type="SMART" id="SM00354">
    <property type="entry name" value="HTH_LACI"/>
    <property type="match status" value="1"/>
</dbReference>
<dbReference type="SUPFAM" id="SSF53822">
    <property type="entry name" value="Periplasmic binding protein-like I"/>
    <property type="match status" value="1"/>
</dbReference>
<comment type="caution">
    <text evidence="5">The sequence shown here is derived from an EMBL/GenBank/DDBJ whole genome shotgun (WGS) entry which is preliminary data.</text>
</comment>
<dbReference type="Gene3D" id="3.40.50.2300">
    <property type="match status" value="2"/>
</dbReference>
<dbReference type="CDD" id="cd01392">
    <property type="entry name" value="HTH_LacI"/>
    <property type="match status" value="1"/>
</dbReference>
<dbReference type="InterPro" id="IPR010982">
    <property type="entry name" value="Lambda_DNA-bd_dom_sf"/>
</dbReference>
<feature type="domain" description="HTH lacI-type" evidence="4">
    <location>
        <begin position="4"/>
        <end position="58"/>
    </location>
</feature>
<evidence type="ECO:0000256" key="2">
    <source>
        <dbReference type="ARBA" id="ARBA00023125"/>
    </source>
</evidence>
<evidence type="ECO:0000259" key="4">
    <source>
        <dbReference type="PROSITE" id="PS50932"/>
    </source>
</evidence>
<organism evidence="5 6">
    <name type="scientific">Tenggerimyces flavus</name>
    <dbReference type="NCBI Taxonomy" id="1708749"/>
    <lineage>
        <taxon>Bacteria</taxon>
        <taxon>Bacillati</taxon>
        <taxon>Actinomycetota</taxon>
        <taxon>Actinomycetes</taxon>
        <taxon>Propionibacteriales</taxon>
        <taxon>Nocardioidaceae</taxon>
        <taxon>Tenggerimyces</taxon>
    </lineage>
</organism>
<dbReference type="PROSITE" id="PS00356">
    <property type="entry name" value="HTH_LACI_1"/>
    <property type="match status" value="1"/>
</dbReference>
<dbReference type="SUPFAM" id="SSF47413">
    <property type="entry name" value="lambda repressor-like DNA-binding domains"/>
    <property type="match status" value="1"/>
</dbReference>
<dbReference type="Pfam" id="PF00356">
    <property type="entry name" value="LacI"/>
    <property type="match status" value="1"/>
</dbReference>
<protein>
    <submittedName>
        <fullName evidence="5">LacI family DNA-binding transcriptional regulator</fullName>
    </submittedName>
</protein>
<evidence type="ECO:0000256" key="1">
    <source>
        <dbReference type="ARBA" id="ARBA00023015"/>
    </source>
</evidence>
<keyword evidence="3" id="KW-0804">Transcription</keyword>
<gene>
    <name evidence="5" type="ORF">ACFOUW_35795</name>
</gene>
<proteinExistence type="predicted"/>
<evidence type="ECO:0000256" key="3">
    <source>
        <dbReference type="ARBA" id="ARBA00023163"/>
    </source>
</evidence>
<keyword evidence="6" id="KW-1185">Reference proteome</keyword>
<dbReference type="PROSITE" id="PS50932">
    <property type="entry name" value="HTH_LACI_2"/>
    <property type="match status" value="1"/>
</dbReference>
<dbReference type="InterPro" id="IPR000843">
    <property type="entry name" value="HTH_LacI"/>
</dbReference>
<dbReference type="PANTHER" id="PTHR30146">
    <property type="entry name" value="LACI-RELATED TRANSCRIPTIONAL REPRESSOR"/>
    <property type="match status" value="1"/>
</dbReference>
<dbReference type="Gene3D" id="1.10.260.40">
    <property type="entry name" value="lambda repressor-like DNA-binding domains"/>
    <property type="match status" value="1"/>
</dbReference>
<accession>A0ABV7YQ75</accession>